<feature type="compositionally biased region" description="Pro residues" evidence="1">
    <location>
        <begin position="33"/>
        <end position="47"/>
    </location>
</feature>
<feature type="compositionally biased region" description="Pro residues" evidence="1">
    <location>
        <begin position="96"/>
        <end position="132"/>
    </location>
</feature>
<gene>
    <name evidence="2" type="ORF">pclt_cds_174</name>
</gene>
<dbReference type="Proteomes" id="UP001237152">
    <property type="component" value="Segment"/>
</dbReference>
<name>A0A4D6EH37_9VIRU</name>
<dbReference type="Pfam" id="PF01391">
    <property type="entry name" value="Collagen"/>
    <property type="match status" value="1"/>
</dbReference>
<dbReference type="InterPro" id="IPR008160">
    <property type="entry name" value="Collagen"/>
</dbReference>
<accession>A0A4D6EH37</accession>
<feature type="compositionally biased region" description="Basic and acidic residues" evidence="1">
    <location>
        <begin position="333"/>
        <end position="364"/>
    </location>
</feature>
<evidence type="ECO:0000256" key="1">
    <source>
        <dbReference type="SAM" id="MobiDB-lite"/>
    </source>
</evidence>
<protein>
    <submittedName>
        <fullName evidence="2">Uncharacterized protein</fullName>
    </submittedName>
</protein>
<feature type="region of interest" description="Disordered" evidence="1">
    <location>
        <begin position="75"/>
        <end position="139"/>
    </location>
</feature>
<evidence type="ECO:0000313" key="3">
    <source>
        <dbReference type="Proteomes" id="UP001237152"/>
    </source>
</evidence>
<feature type="compositionally biased region" description="Pro residues" evidence="1">
    <location>
        <begin position="253"/>
        <end position="263"/>
    </location>
</feature>
<reference evidence="2" key="1">
    <citation type="journal article" date="2019" name="Front. Microbiol.">
        <title>Pandoravirus Celtis Illustrates the Microevolution Processes at Work in the Giant Pandoraviridae Genomes.</title>
        <authorList>
            <person name="Legendre M."/>
            <person name="Alempic J.M."/>
            <person name="Philippe N."/>
            <person name="Lartigue A."/>
            <person name="Jeudy S."/>
            <person name="Poirot O."/>
            <person name="Ta N.T."/>
            <person name="Nin S."/>
            <person name="Coute Y."/>
            <person name="Abergel C."/>
            <person name="Claverie J.M."/>
        </authorList>
    </citation>
    <scope>NUCLEOTIDE SEQUENCE</scope>
</reference>
<organism evidence="2 3">
    <name type="scientific">Pandoravirus celtis</name>
    <dbReference type="NCBI Taxonomy" id="2568002"/>
    <lineage>
        <taxon>Viruses</taxon>
        <taxon>Pandoravirus</taxon>
    </lineage>
</organism>
<feature type="compositionally biased region" description="Low complexity" evidence="1">
    <location>
        <begin position="264"/>
        <end position="279"/>
    </location>
</feature>
<proteinExistence type="predicted"/>
<feature type="compositionally biased region" description="Low complexity" evidence="1">
    <location>
        <begin position="48"/>
        <end position="62"/>
    </location>
</feature>
<dbReference type="EMBL" id="MK174290">
    <property type="protein sequence ID" value="QBZ80772.1"/>
    <property type="molecule type" value="Genomic_DNA"/>
</dbReference>
<feature type="region of interest" description="Disordered" evidence="1">
    <location>
        <begin position="251"/>
        <end position="371"/>
    </location>
</feature>
<feature type="region of interest" description="Disordered" evidence="1">
    <location>
        <begin position="32"/>
        <end position="62"/>
    </location>
</feature>
<sequence length="371" mass="37145">MYYGPAPAAVAGACFNPGLSPGAQALMTWQRPPAAPPCLSPLPPPATSLPSSSVSLMPGVPSTLRRPLTVADRRGAHDDQAAAPPVEAGAHRERGPPGPSGPSGPPGTVGPPGPPGPPGAVGPPGPQGPPGPAGVCRRASAPAPVGPSYVAGVIGVAGPSGGGNGPGYGYAVTARHVTLHFAEARAVLSLVATPMAASAADTAPSAWIERIDAQGGMIAFRGLVTSIHFVAVIERADTTALIDPLTCCASVPPRSPSPSPSTPSPTSVSLSVPPACTRCAARRRRRAERSRSVPSALSPTVANGPPSPEAEMEAEPHVDDSKGCPVCRRQRRDKACPHGDRDDKDSGPARPPHGKDDHGGDDCGGHGASST</sequence>
<evidence type="ECO:0000313" key="2">
    <source>
        <dbReference type="EMBL" id="QBZ80772.1"/>
    </source>
</evidence>